<dbReference type="PANTHER" id="PTHR24394">
    <property type="entry name" value="ZINC FINGER PROTEIN"/>
    <property type="match status" value="1"/>
</dbReference>
<dbReference type="Pfam" id="PF00096">
    <property type="entry name" value="zf-C2H2"/>
    <property type="match status" value="2"/>
</dbReference>
<evidence type="ECO:0000256" key="4">
    <source>
        <dbReference type="ARBA" id="ARBA00022771"/>
    </source>
</evidence>
<keyword evidence="4 7" id="KW-0863">Zinc-finger</keyword>
<keyword evidence="2" id="KW-0479">Metal-binding</keyword>
<evidence type="ECO:0000256" key="2">
    <source>
        <dbReference type="ARBA" id="ARBA00022723"/>
    </source>
</evidence>
<dbReference type="GO" id="GO:0005634">
    <property type="term" value="C:nucleus"/>
    <property type="evidence" value="ECO:0007669"/>
    <property type="project" value="UniProtKB-SubCell"/>
</dbReference>
<dbReference type="SMART" id="SM00355">
    <property type="entry name" value="ZnF_C2H2"/>
    <property type="match status" value="2"/>
</dbReference>
<keyword evidence="11" id="KW-1185">Reference proteome</keyword>
<feature type="domain" description="C2H2-type" evidence="9">
    <location>
        <begin position="33"/>
        <end position="60"/>
    </location>
</feature>
<evidence type="ECO:0000256" key="5">
    <source>
        <dbReference type="ARBA" id="ARBA00022833"/>
    </source>
</evidence>
<dbReference type="GO" id="GO:0008270">
    <property type="term" value="F:zinc ion binding"/>
    <property type="evidence" value="ECO:0007669"/>
    <property type="project" value="UniProtKB-KW"/>
</dbReference>
<protein>
    <recommendedName>
        <fullName evidence="9">C2H2-type domain-containing protein</fullName>
    </recommendedName>
</protein>
<dbReference type="InterPro" id="IPR036236">
    <property type="entry name" value="Znf_C2H2_sf"/>
</dbReference>
<evidence type="ECO:0000256" key="8">
    <source>
        <dbReference type="SAM" id="MobiDB-lite"/>
    </source>
</evidence>
<evidence type="ECO:0000313" key="10">
    <source>
        <dbReference type="EMBL" id="OAL24906.1"/>
    </source>
</evidence>
<keyword evidence="5" id="KW-0862">Zinc</keyword>
<accession>A0A178C6N9</accession>
<name>A0A178C6N9_9EURO</name>
<dbReference type="AlphaFoldDB" id="A0A178C6N9"/>
<keyword evidence="6" id="KW-0539">Nucleus</keyword>
<evidence type="ECO:0000256" key="3">
    <source>
        <dbReference type="ARBA" id="ARBA00022737"/>
    </source>
</evidence>
<gene>
    <name evidence="10" type="ORF">AYO20_10611</name>
</gene>
<evidence type="ECO:0000256" key="7">
    <source>
        <dbReference type="PROSITE-ProRule" id="PRU00042"/>
    </source>
</evidence>
<feature type="domain" description="C2H2-type" evidence="9">
    <location>
        <begin position="5"/>
        <end position="33"/>
    </location>
</feature>
<reference evidence="10 11" key="1">
    <citation type="submission" date="2016-03" db="EMBL/GenBank/DDBJ databases">
        <title>The draft genome sequence of Fonsecaea nubica causative agent of cutaneous subcutaneous infection in human host.</title>
        <authorList>
            <person name="Costa F."/>
            <person name="Sybren D.H."/>
            <person name="Raittz R.T."/>
            <person name="Weiss V.A."/>
            <person name="Leao A.C."/>
            <person name="Gomes R."/>
            <person name="De Souza E.M."/>
            <person name="Pedrosa F.O."/>
            <person name="Steffens M.B."/>
            <person name="Bombassaro A."/>
            <person name="Tadra-Sfeir M.Z."/>
            <person name="Moreno L.F."/>
            <person name="Najafzadeh M.J."/>
            <person name="Felipe M.S."/>
            <person name="Teixeira M."/>
            <person name="Sun J."/>
            <person name="Xi L."/>
            <person name="Castro M.A."/>
            <person name="Vicente V.A."/>
        </authorList>
    </citation>
    <scope>NUCLEOTIDE SEQUENCE [LARGE SCALE GENOMIC DNA]</scope>
    <source>
        <strain evidence="10 11">CBS 269.64</strain>
    </source>
</reference>
<dbReference type="OrthoDB" id="8922241at2759"/>
<comment type="subcellular location">
    <subcellularLocation>
        <location evidence="1">Nucleus</location>
    </subcellularLocation>
</comment>
<proteinExistence type="predicted"/>
<keyword evidence="3" id="KW-0677">Repeat</keyword>
<comment type="caution">
    <text evidence="10">The sequence shown here is derived from an EMBL/GenBank/DDBJ whole genome shotgun (WGS) entry which is preliminary data.</text>
</comment>
<dbReference type="RefSeq" id="XP_022495170.1">
    <property type="nucleotide sequence ID" value="XM_022648867.1"/>
</dbReference>
<dbReference type="PANTHER" id="PTHR24394:SF44">
    <property type="entry name" value="ZINC FINGER PROTEIN 271-LIKE"/>
    <property type="match status" value="1"/>
</dbReference>
<dbReference type="SUPFAM" id="SSF57667">
    <property type="entry name" value="beta-beta-alpha zinc fingers"/>
    <property type="match status" value="1"/>
</dbReference>
<dbReference type="PROSITE" id="PS50157">
    <property type="entry name" value="ZINC_FINGER_C2H2_2"/>
    <property type="match status" value="2"/>
</dbReference>
<dbReference type="EMBL" id="LVCJ01000116">
    <property type="protein sequence ID" value="OAL24906.1"/>
    <property type="molecule type" value="Genomic_DNA"/>
</dbReference>
<dbReference type="InterPro" id="IPR013087">
    <property type="entry name" value="Znf_C2H2_type"/>
</dbReference>
<dbReference type="GO" id="GO:0000981">
    <property type="term" value="F:DNA-binding transcription factor activity, RNA polymerase II-specific"/>
    <property type="evidence" value="ECO:0007669"/>
    <property type="project" value="TreeGrafter"/>
</dbReference>
<feature type="region of interest" description="Disordered" evidence="8">
    <location>
        <begin position="107"/>
        <end position="146"/>
    </location>
</feature>
<dbReference type="Proteomes" id="UP000185904">
    <property type="component" value="Unassembled WGS sequence"/>
</dbReference>
<evidence type="ECO:0000313" key="11">
    <source>
        <dbReference type="Proteomes" id="UP000185904"/>
    </source>
</evidence>
<sequence>MSGKYSCTVCDKSFTARSTLNGHLASVHLGERSVCDACQKVFTDKSNFRRHRKTCSGNAGLYRCAWHQLGCNHTSNRVDNVKRHVRSCPHKPIAWAGEFPAPIRAGLVQGGQVPDNGTPQTSGQQQLPQDASALAQGPAVTPTTGVDASQQGIDLALGDPTDPVWFAANFPQFDGYWVQDVPQQAPGEVPQYPVAQQAAGGFQQGFGTGWNAVGNGLFTGHGAGGDTFLTKAPAVASQDGIRATELGQGGCDTSSTGSRCLTLDINLLDINLLDINLLDINLLDINLLDINQRCLQPRKATQAVQSLFELQINQWLVHVWIVNISKKPQ</sequence>
<evidence type="ECO:0000256" key="6">
    <source>
        <dbReference type="ARBA" id="ARBA00023242"/>
    </source>
</evidence>
<evidence type="ECO:0000259" key="9">
    <source>
        <dbReference type="PROSITE" id="PS50157"/>
    </source>
</evidence>
<dbReference type="GeneID" id="34593999"/>
<dbReference type="Gene3D" id="3.30.160.60">
    <property type="entry name" value="Classic Zinc Finger"/>
    <property type="match status" value="2"/>
</dbReference>
<evidence type="ECO:0000256" key="1">
    <source>
        <dbReference type="ARBA" id="ARBA00004123"/>
    </source>
</evidence>
<dbReference type="PROSITE" id="PS00028">
    <property type="entry name" value="ZINC_FINGER_C2H2_1"/>
    <property type="match status" value="1"/>
</dbReference>
<organism evidence="10 11">
    <name type="scientific">Fonsecaea nubica</name>
    <dbReference type="NCBI Taxonomy" id="856822"/>
    <lineage>
        <taxon>Eukaryota</taxon>
        <taxon>Fungi</taxon>
        <taxon>Dikarya</taxon>
        <taxon>Ascomycota</taxon>
        <taxon>Pezizomycotina</taxon>
        <taxon>Eurotiomycetes</taxon>
        <taxon>Chaetothyriomycetidae</taxon>
        <taxon>Chaetothyriales</taxon>
        <taxon>Herpotrichiellaceae</taxon>
        <taxon>Fonsecaea</taxon>
    </lineage>
</organism>
<feature type="compositionally biased region" description="Polar residues" evidence="8">
    <location>
        <begin position="115"/>
        <end position="129"/>
    </location>
</feature>